<dbReference type="PROSITE" id="PS50994">
    <property type="entry name" value="INTEGRASE"/>
    <property type="match status" value="1"/>
</dbReference>
<name>A0A6P5ANX7_BRABE</name>
<dbReference type="Proteomes" id="UP000515135">
    <property type="component" value="Unplaced"/>
</dbReference>
<dbReference type="InterPro" id="IPR001584">
    <property type="entry name" value="Integrase_cat-core"/>
</dbReference>
<gene>
    <name evidence="4" type="primary">LOC109484806</name>
</gene>
<evidence type="ECO:0000256" key="1">
    <source>
        <dbReference type="SAM" id="MobiDB-lite"/>
    </source>
</evidence>
<proteinExistence type="predicted"/>
<sequence length="315" mass="35821">MNLAVRFASATASTDLFTFQQREYLITVDYYSNYFEIDRCENTRAATVVKKLKAQFARHGIPDVVISDNGPQFTAEEFEKFAREWNFKHQTSSPGYPHSNGKAENAVKTAKQLMEKAFRGKTDPYLALLDLTNMPTQGVGSSPAQRLFNRRTNTTMPVRRALLEPEVPSEIPRKLQNEKERQRKYYNRQARDLPNLQVGDTVRCQPLTPAIKYWKQGTVVAEHGKRSYEVQTEDGGRYRRNRRHLRHTREMAPNMDVMEEENNSPGPATTTTATATTTAAAETAVPVQHTAGQQMTTRSGRAVKPPAHLKDYVRE</sequence>
<dbReference type="FunFam" id="3.30.420.10:FF:000063">
    <property type="entry name" value="Retrovirus-related Pol polyprotein from transposon 297-like Protein"/>
    <property type="match status" value="1"/>
</dbReference>
<evidence type="ECO:0000313" key="4">
    <source>
        <dbReference type="RefSeq" id="XP_019643726.1"/>
    </source>
</evidence>
<dbReference type="OrthoDB" id="444601at2759"/>
<dbReference type="PANTHER" id="PTHR37984:SF8">
    <property type="entry name" value="CCHC-TYPE DOMAIN-CONTAINING PROTEIN"/>
    <property type="match status" value="1"/>
</dbReference>
<feature type="domain" description="Integrase catalytic" evidence="2">
    <location>
        <begin position="1"/>
        <end position="165"/>
    </location>
</feature>
<dbReference type="Pfam" id="PF00665">
    <property type="entry name" value="rve"/>
    <property type="match status" value="1"/>
</dbReference>
<dbReference type="InterPro" id="IPR036397">
    <property type="entry name" value="RNaseH_sf"/>
</dbReference>
<dbReference type="GO" id="GO:0003676">
    <property type="term" value="F:nucleic acid binding"/>
    <property type="evidence" value="ECO:0007669"/>
    <property type="project" value="InterPro"/>
</dbReference>
<feature type="compositionally biased region" description="Polar residues" evidence="1">
    <location>
        <begin position="290"/>
        <end position="299"/>
    </location>
</feature>
<evidence type="ECO:0000313" key="3">
    <source>
        <dbReference type="Proteomes" id="UP000515135"/>
    </source>
</evidence>
<accession>A0A6P5ANX7</accession>
<dbReference type="SUPFAM" id="SSF53098">
    <property type="entry name" value="Ribonuclease H-like"/>
    <property type="match status" value="1"/>
</dbReference>
<dbReference type="Gene3D" id="3.30.420.10">
    <property type="entry name" value="Ribonuclease H-like superfamily/Ribonuclease H"/>
    <property type="match status" value="1"/>
</dbReference>
<dbReference type="GeneID" id="109484806"/>
<dbReference type="RefSeq" id="XP_019643726.1">
    <property type="nucleotide sequence ID" value="XM_019788167.1"/>
</dbReference>
<keyword evidence="3" id="KW-1185">Reference proteome</keyword>
<reference evidence="4" key="1">
    <citation type="submission" date="2025-08" db="UniProtKB">
        <authorList>
            <consortium name="RefSeq"/>
        </authorList>
    </citation>
    <scope>IDENTIFICATION</scope>
    <source>
        <tissue evidence="4">Gonad</tissue>
    </source>
</reference>
<feature type="region of interest" description="Disordered" evidence="1">
    <location>
        <begin position="247"/>
        <end position="315"/>
    </location>
</feature>
<dbReference type="PANTHER" id="PTHR37984">
    <property type="entry name" value="PROTEIN CBG26694"/>
    <property type="match status" value="1"/>
</dbReference>
<dbReference type="InterPro" id="IPR012337">
    <property type="entry name" value="RNaseH-like_sf"/>
</dbReference>
<organism evidence="3 4">
    <name type="scientific">Branchiostoma belcheri</name>
    <name type="common">Amphioxus</name>
    <dbReference type="NCBI Taxonomy" id="7741"/>
    <lineage>
        <taxon>Eukaryota</taxon>
        <taxon>Metazoa</taxon>
        <taxon>Chordata</taxon>
        <taxon>Cephalochordata</taxon>
        <taxon>Leptocardii</taxon>
        <taxon>Amphioxiformes</taxon>
        <taxon>Branchiostomatidae</taxon>
        <taxon>Branchiostoma</taxon>
    </lineage>
</organism>
<dbReference type="AlphaFoldDB" id="A0A6P5ANX7"/>
<evidence type="ECO:0000259" key="2">
    <source>
        <dbReference type="PROSITE" id="PS50994"/>
    </source>
</evidence>
<protein>
    <submittedName>
        <fullName evidence="4">Uncharacterized protein K02A2.6-like</fullName>
    </submittedName>
</protein>
<dbReference type="GO" id="GO:0015074">
    <property type="term" value="P:DNA integration"/>
    <property type="evidence" value="ECO:0007669"/>
    <property type="project" value="InterPro"/>
</dbReference>
<dbReference type="InterPro" id="IPR050951">
    <property type="entry name" value="Retrovirus_Pol_polyprotein"/>
</dbReference>
<dbReference type="KEGG" id="bbel:109484806"/>
<feature type="compositionally biased region" description="Low complexity" evidence="1">
    <location>
        <begin position="268"/>
        <end position="284"/>
    </location>
</feature>